<dbReference type="InParanoid" id="A0A6P7GPY9"/>
<dbReference type="AlphaFoldDB" id="A0A6P7GPY9"/>
<keyword evidence="5" id="KW-0325">Glycoprotein</keyword>
<proteinExistence type="inferred from homology"/>
<evidence type="ECO:0000259" key="7">
    <source>
        <dbReference type="Pfam" id="PF00135"/>
    </source>
</evidence>
<dbReference type="InterPro" id="IPR019826">
    <property type="entry name" value="Carboxylesterase_B_AS"/>
</dbReference>
<accession>A0A6P7GPY9</accession>
<evidence type="ECO:0000313" key="8">
    <source>
        <dbReference type="RefSeq" id="XP_028145830.1"/>
    </source>
</evidence>
<evidence type="ECO:0000256" key="5">
    <source>
        <dbReference type="ARBA" id="ARBA00023180"/>
    </source>
</evidence>
<dbReference type="RefSeq" id="XP_028145830.1">
    <property type="nucleotide sequence ID" value="XM_028290029.1"/>
</dbReference>
<dbReference type="PANTHER" id="PTHR43142:SF1">
    <property type="entry name" value="CARBOXYLIC ESTER HYDROLASE"/>
    <property type="match status" value="1"/>
</dbReference>
<name>A0A6P7GPY9_DIAVI</name>
<dbReference type="PROSITE" id="PS00122">
    <property type="entry name" value="CARBOXYLESTERASE_B_1"/>
    <property type="match status" value="1"/>
</dbReference>
<feature type="domain" description="Carboxylesterase type B" evidence="7">
    <location>
        <begin position="49"/>
        <end position="542"/>
    </location>
</feature>
<dbReference type="Pfam" id="PF00135">
    <property type="entry name" value="COesterase"/>
    <property type="match status" value="1"/>
</dbReference>
<dbReference type="OrthoDB" id="6685001at2759"/>
<sequence>MNVIIMLLVKLFFIVFVFYQTVETKNASLLDVSNLDEDDLTVTLLKPSSKIRGHRLMTRLGQDYYAFQDIPYAQAPIGKNRFKPAIVSEGWPDILDATSNKKKCFQPGSPVPFDTLIETEDCLLVNVYTPVKPGTRPYLPVYFWIHGGGFNTGNGAIGTLDPRNFMDYDVIVVTINYRLGVLGFLSTDDESIPGNLGLKDQQFALKWTYDNIKAFGGDPKKITIGGESAGASSVSYHLLHTGNKDLIKGIIQESGSALNTFAYQINCTENAFTYARLLDQTFASNSSQDLLELLQKTPAETLIETQSNMHSGELLGFMSGDYWKPIIESDSNTDAYVTGPMQENFMQGNFLRVPSFVGFNSEESLTFLMAATEDQYEKSVKQFDEHPELMISNKLNTIGNEVKDVVHDWKKIYTDVPFAQNKAAFVKYSSDAGYIHPLTRQAELTSQFAPVYMYQFAYGEPFLNVSGTEHVGHAEELMYLWNLPFLPVGIDEQFRTILIKFWTNFITYQNPTPHYDDIIYWPKVDPENLEYLNINETLEIRTGPRNYLEVKNIRERCIIEPYTIY</sequence>
<evidence type="ECO:0000256" key="3">
    <source>
        <dbReference type="ARBA" id="ARBA00022801"/>
    </source>
</evidence>
<feature type="chain" id="PRO_5028513302" description="Carboxylic ester hydrolase" evidence="6">
    <location>
        <begin position="25"/>
        <end position="565"/>
    </location>
</feature>
<reference evidence="8" key="1">
    <citation type="submission" date="2025-08" db="UniProtKB">
        <authorList>
            <consortium name="RefSeq"/>
        </authorList>
    </citation>
    <scope>IDENTIFICATION</scope>
</reference>
<feature type="signal peptide" evidence="6">
    <location>
        <begin position="1"/>
        <end position="24"/>
    </location>
</feature>
<dbReference type="EC" id="3.1.1.-" evidence="6"/>
<dbReference type="InterPro" id="IPR029058">
    <property type="entry name" value="AB_hydrolase_fold"/>
</dbReference>
<dbReference type="SUPFAM" id="SSF53474">
    <property type="entry name" value="alpha/beta-Hydrolases"/>
    <property type="match status" value="1"/>
</dbReference>
<keyword evidence="3 6" id="KW-0378">Hydrolase</keyword>
<organism evidence="8">
    <name type="scientific">Diabrotica virgifera virgifera</name>
    <name type="common">western corn rootworm</name>
    <dbReference type="NCBI Taxonomy" id="50390"/>
    <lineage>
        <taxon>Eukaryota</taxon>
        <taxon>Metazoa</taxon>
        <taxon>Ecdysozoa</taxon>
        <taxon>Arthropoda</taxon>
        <taxon>Hexapoda</taxon>
        <taxon>Insecta</taxon>
        <taxon>Pterygota</taxon>
        <taxon>Neoptera</taxon>
        <taxon>Endopterygota</taxon>
        <taxon>Coleoptera</taxon>
        <taxon>Polyphaga</taxon>
        <taxon>Cucujiformia</taxon>
        <taxon>Chrysomeloidea</taxon>
        <taxon>Chrysomelidae</taxon>
        <taxon>Galerucinae</taxon>
        <taxon>Diabroticina</taxon>
        <taxon>Diabroticites</taxon>
        <taxon>Diabrotica</taxon>
    </lineage>
</organism>
<evidence type="ECO:0000256" key="2">
    <source>
        <dbReference type="ARBA" id="ARBA00022487"/>
    </source>
</evidence>
<keyword evidence="2" id="KW-0719">Serine esterase</keyword>
<gene>
    <name evidence="8" type="primary">LOC114339383</name>
</gene>
<dbReference type="PANTHER" id="PTHR43142">
    <property type="entry name" value="CARBOXYLIC ESTER HYDROLASE"/>
    <property type="match status" value="1"/>
</dbReference>
<dbReference type="GO" id="GO:0052689">
    <property type="term" value="F:carboxylic ester hydrolase activity"/>
    <property type="evidence" value="ECO:0007669"/>
    <property type="project" value="UniProtKB-KW"/>
</dbReference>
<evidence type="ECO:0000256" key="4">
    <source>
        <dbReference type="ARBA" id="ARBA00023157"/>
    </source>
</evidence>
<keyword evidence="6" id="KW-0732">Signal</keyword>
<comment type="similarity">
    <text evidence="1 6">Belongs to the type-B carboxylesterase/lipase family.</text>
</comment>
<evidence type="ECO:0000256" key="6">
    <source>
        <dbReference type="RuleBase" id="RU361235"/>
    </source>
</evidence>
<dbReference type="Gene3D" id="3.40.50.1820">
    <property type="entry name" value="alpha/beta hydrolase"/>
    <property type="match status" value="1"/>
</dbReference>
<dbReference type="InterPro" id="IPR002018">
    <property type="entry name" value="CarbesteraseB"/>
</dbReference>
<protein>
    <recommendedName>
        <fullName evidence="6">Carboxylic ester hydrolase</fullName>
        <ecNumber evidence="6">3.1.1.-</ecNumber>
    </recommendedName>
</protein>
<keyword evidence="4" id="KW-1015">Disulfide bond</keyword>
<evidence type="ECO:0000256" key="1">
    <source>
        <dbReference type="ARBA" id="ARBA00005964"/>
    </source>
</evidence>